<name>A0ABS6IMP5_9HYPH</name>
<reference evidence="2 3" key="1">
    <citation type="submission" date="2021-06" db="EMBL/GenBank/DDBJ databases">
        <authorList>
            <person name="Lee D.H."/>
        </authorList>
    </citation>
    <scope>NUCLEOTIDE SEQUENCE [LARGE SCALE GENOMIC DNA]</scope>
    <source>
        <strain evidence="2 3">MMS21-HV4-11</strain>
    </source>
</reference>
<comment type="caution">
    <text evidence="2">The sequence shown here is derived from an EMBL/GenBank/DDBJ whole genome shotgun (WGS) entry which is preliminary data.</text>
</comment>
<feature type="chain" id="PRO_5046153262" evidence="1">
    <location>
        <begin position="26"/>
        <end position="358"/>
    </location>
</feature>
<keyword evidence="3" id="KW-1185">Reference proteome</keyword>
<dbReference type="RefSeq" id="WP_216963062.1">
    <property type="nucleotide sequence ID" value="NZ_JAHOPB010000001.1"/>
</dbReference>
<dbReference type="Proteomes" id="UP000727907">
    <property type="component" value="Unassembled WGS sequence"/>
</dbReference>
<proteinExistence type="predicted"/>
<dbReference type="EMBL" id="JAHOPB010000001">
    <property type="protein sequence ID" value="MBU8875586.1"/>
    <property type="molecule type" value="Genomic_DNA"/>
</dbReference>
<feature type="signal peptide" evidence="1">
    <location>
        <begin position="1"/>
        <end position="25"/>
    </location>
</feature>
<organism evidence="2 3">
    <name type="scientific">Reyranella humidisoli</name>
    <dbReference type="NCBI Taxonomy" id="2849149"/>
    <lineage>
        <taxon>Bacteria</taxon>
        <taxon>Pseudomonadati</taxon>
        <taxon>Pseudomonadota</taxon>
        <taxon>Alphaproteobacteria</taxon>
        <taxon>Hyphomicrobiales</taxon>
        <taxon>Reyranellaceae</taxon>
        <taxon>Reyranella</taxon>
    </lineage>
</organism>
<accession>A0ABS6IMP5</accession>
<protein>
    <submittedName>
        <fullName evidence="2">DUF2066 domain-containing protein</fullName>
    </submittedName>
</protein>
<keyword evidence="1" id="KW-0732">Signal</keyword>
<evidence type="ECO:0000313" key="2">
    <source>
        <dbReference type="EMBL" id="MBU8875586.1"/>
    </source>
</evidence>
<sequence>MPIGRVFSTIAAALLAVLAANVAVAQSPGGTGYDVTGVDVDVTGADAVQARAQGIREARRKALGLLVNRMVSAEDRARLPQIDDAQLENMVRGVEFVRERSAPNRYIATLNVVFAPDAVKSYLGGTGARIVETVPRPALVIPLWKGSAGVEPLNDRNAWREAWQQLDSAGSAVPVTLLRGDPTDQGVLSAEQAYVGDVSALARLNERYRAPTIIVATVDGDKASGGLTVGGMRYDTQTGARTEIPRIPVASASDLPAAVKAIHAKADQDWRSIGTVRRDSQDSLDVVVPIRALGDWVQVRQRLGAIPAVKAVTVKTLESDRADLKLDYFGTTEELQRTLAQAGLSLSQEAGQWQLQAR</sequence>
<evidence type="ECO:0000256" key="1">
    <source>
        <dbReference type="SAM" id="SignalP"/>
    </source>
</evidence>
<evidence type="ECO:0000313" key="3">
    <source>
        <dbReference type="Proteomes" id="UP000727907"/>
    </source>
</evidence>
<dbReference type="Pfam" id="PF09839">
    <property type="entry name" value="DUF2066"/>
    <property type="match status" value="1"/>
</dbReference>
<dbReference type="InterPro" id="IPR018642">
    <property type="entry name" value="DUF2066"/>
</dbReference>
<gene>
    <name evidence="2" type="ORF">KQ910_17565</name>
</gene>